<dbReference type="PANTHER" id="PTHR30024:SF42">
    <property type="entry name" value="ALIPHATIC SULFONATES-BINDING PROTEIN-RELATED"/>
    <property type="match status" value="1"/>
</dbReference>
<dbReference type="Pfam" id="PF12974">
    <property type="entry name" value="Phosphonate-bd"/>
    <property type="match status" value="1"/>
</dbReference>
<dbReference type="RefSeq" id="WP_257315480.1">
    <property type="nucleotide sequence ID" value="NZ_JANFDG010000012.1"/>
</dbReference>
<name>A0ABV7DKF7_9HYPH</name>
<evidence type="ECO:0000313" key="3">
    <source>
        <dbReference type="Proteomes" id="UP001595377"/>
    </source>
</evidence>
<keyword evidence="1" id="KW-0732">Signal</keyword>
<evidence type="ECO:0000313" key="2">
    <source>
        <dbReference type="EMBL" id="MFC3075088.1"/>
    </source>
</evidence>
<accession>A0ABV7DKF7</accession>
<gene>
    <name evidence="2" type="ORF">ACFOHH_18410</name>
</gene>
<feature type="chain" id="PRO_5046123401" evidence="1">
    <location>
        <begin position="36"/>
        <end position="349"/>
    </location>
</feature>
<dbReference type="PANTHER" id="PTHR30024">
    <property type="entry name" value="ALIPHATIC SULFONATES-BINDING PROTEIN-RELATED"/>
    <property type="match status" value="1"/>
</dbReference>
<sequence length="349" mass="37074">MTHAWTLARRSLLRGAAFALALGVTAGLLPPDAAAEDLPFAVPAGTKLVVTDDANRFETLFNLSGEREKLAADVTFVNFSSGPIGLEAIRAGEVHVGEVADVPPILAHYSGADVLIVAVVRRDGTGLSIGTAPGSDIRTLADLKGKRVAFGEATAAQATVIRNLRSVGLTLKDIEPVILAPSYYSDALVSREVDAAPLKQPAGARYLARAGKDGAISIPSAEGANTGLHYLYASRAALADPALTAAIRDYVIHWYRAERWRNANQDVWLSKYLVKEQGVSPEDAKAILAGDGEASTPGFTDELLKTQQATIDLLQDAGSFADKELKAEDEFDFRFSKLTADDQTASDIN</sequence>
<comment type="caution">
    <text evidence="2">The sequence shown here is derived from an EMBL/GenBank/DDBJ whole genome shotgun (WGS) entry which is preliminary data.</text>
</comment>
<proteinExistence type="predicted"/>
<organism evidence="2 3">
    <name type="scientific">Shinella pollutisoli</name>
    <dbReference type="NCBI Taxonomy" id="2250594"/>
    <lineage>
        <taxon>Bacteria</taxon>
        <taxon>Pseudomonadati</taxon>
        <taxon>Pseudomonadota</taxon>
        <taxon>Alphaproteobacteria</taxon>
        <taxon>Hyphomicrobiales</taxon>
        <taxon>Rhizobiaceae</taxon>
        <taxon>Shinella</taxon>
    </lineage>
</organism>
<feature type="signal peptide" evidence="1">
    <location>
        <begin position="1"/>
        <end position="35"/>
    </location>
</feature>
<protein>
    <submittedName>
        <fullName evidence="2">PhnD/SsuA/transferrin family substrate-binding protein</fullName>
    </submittedName>
</protein>
<dbReference type="Gene3D" id="3.40.190.10">
    <property type="entry name" value="Periplasmic binding protein-like II"/>
    <property type="match status" value="2"/>
</dbReference>
<dbReference type="Proteomes" id="UP001595377">
    <property type="component" value="Unassembled WGS sequence"/>
</dbReference>
<keyword evidence="3" id="KW-1185">Reference proteome</keyword>
<reference evidence="3" key="1">
    <citation type="journal article" date="2019" name="Int. J. Syst. Evol. Microbiol.">
        <title>The Global Catalogue of Microorganisms (GCM) 10K type strain sequencing project: providing services to taxonomists for standard genome sequencing and annotation.</title>
        <authorList>
            <consortium name="The Broad Institute Genomics Platform"/>
            <consortium name="The Broad Institute Genome Sequencing Center for Infectious Disease"/>
            <person name="Wu L."/>
            <person name="Ma J."/>
        </authorList>
    </citation>
    <scope>NUCLEOTIDE SEQUENCE [LARGE SCALE GENOMIC DNA]</scope>
    <source>
        <strain evidence="3">KCTC 52677</strain>
    </source>
</reference>
<dbReference type="SUPFAM" id="SSF53850">
    <property type="entry name" value="Periplasmic binding protein-like II"/>
    <property type="match status" value="1"/>
</dbReference>
<dbReference type="PROSITE" id="PS51318">
    <property type="entry name" value="TAT"/>
    <property type="match status" value="1"/>
</dbReference>
<dbReference type="EMBL" id="JBHRSP010000032">
    <property type="protein sequence ID" value="MFC3075088.1"/>
    <property type="molecule type" value="Genomic_DNA"/>
</dbReference>
<dbReference type="InterPro" id="IPR006311">
    <property type="entry name" value="TAT_signal"/>
</dbReference>
<evidence type="ECO:0000256" key="1">
    <source>
        <dbReference type="SAM" id="SignalP"/>
    </source>
</evidence>